<feature type="domain" description="Baseplate J-like central" evidence="3">
    <location>
        <begin position="194"/>
        <end position="267"/>
    </location>
</feature>
<evidence type="ECO:0000256" key="1">
    <source>
        <dbReference type="ARBA" id="ARBA00038087"/>
    </source>
</evidence>
<dbReference type="OrthoDB" id="7565172at2"/>
<comment type="similarity">
    <text evidence="1">Belongs to the Mu gp47/PBSX XkdT family.</text>
</comment>
<dbReference type="AlphaFoldDB" id="A0A5E7Q4F6"/>
<dbReference type="Proteomes" id="UP000375525">
    <property type="component" value="Unassembled WGS sequence"/>
</dbReference>
<dbReference type="RefSeq" id="WP_150782484.1">
    <property type="nucleotide sequence ID" value="NZ_CABVIH010000040.1"/>
</dbReference>
<dbReference type="EMBL" id="CABVIH010000040">
    <property type="protein sequence ID" value="VVP56992.1"/>
    <property type="molecule type" value="Genomic_DNA"/>
</dbReference>
<feature type="domain" description="Baseplate J-like C-terminal" evidence="4">
    <location>
        <begin position="274"/>
        <end position="351"/>
    </location>
</feature>
<dbReference type="PANTHER" id="PTHR37829">
    <property type="entry name" value="PHAGE-LIKE ELEMENT PBSX PROTEIN XKDT"/>
    <property type="match status" value="1"/>
</dbReference>
<gene>
    <name evidence="5" type="ORF">PS880_05772</name>
</gene>
<dbReference type="InterPro" id="IPR052399">
    <property type="entry name" value="Phage_Baseplate_Assmbl_Protein"/>
</dbReference>
<dbReference type="InterPro" id="IPR058530">
    <property type="entry name" value="Baseplate_J-like_C"/>
</dbReference>
<dbReference type="Pfam" id="PF26078">
    <property type="entry name" value="Baseplate_J_M"/>
    <property type="match status" value="1"/>
</dbReference>
<evidence type="ECO:0000313" key="6">
    <source>
        <dbReference type="Proteomes" id="UP000375525"/>
    </source>
</evidence>
<dbReference type="PANTHER" id="PTHR37829:SF3">
    <property type="entry name" value="PROTEIN JAYE-RELATED"/>
    <property type="match status" value="1"/>
</dbReference>
<name>A0A5E7Q4F6_PSEFL</name>
<evidence type="ECO:0000259" key="3">
    <source>
        <dbReference type="Pfam" id="PF26078"/>
    </source>
</evidence>
<feature type="domain" description="Baseplate protein J-like barrel" evidence="2">
    <location>
        <begin position="97"/>
        <end position="162"/>
    </location>
</feature>
<protein>
    <submittedName>
        <fullName evidence="5">Uncharacterized protein</fullName>
    </submittedName>
</protein>
<reference evidence="5 6" key="1">
    <citation type="submission" date="2019-09" db="EMBL/GenBank/DDBJ databases">
        <authorList>
            <person name="Chandra G."/>
            <person name="Truman W A."/>
        </authorList>
    </citation>
    <scope>NUCLEOTIDE SEQUENCE [LARGE SCALE GENOMIC DNA]</scope>
    <source>
        <strain evidence="5">PS880</strain>
    </source>
</reference>
<sequence length="355" mass="37309">MPFARPSLTELIDRVSTDIASRLVIVDGAVLRRSLIGILGRTEAGAVHLLYGYLDWISKQCIPDTAESEYLERWAAIWGITRKPATFAVGQVGGVSNAATTLFAGTIFQRADGQQYTTVADQDLPPGTTPVDLIATVAGTAANTPAGVGLSLLSPVAGVQSSALTLGEGIRSGTDAESDEELLARLLQRIQQPPQGGAESDYIRWALEVPGVTRAWVYPLAMGPGTVVVLFVTDNDPAGPIPDAATVAEVQAHIDSVKPVTAEVFVDAPNAHLVDFTIKLNPNNATVRGTVTAELTDLLLREAEPNGTLYVSHVREAVSIAAGEVNSEVVIPAADLVLSGGEMAIMGTITFQSFT</sequence>
<accession>A0A5E7Q4F6</accession>
<organism evidence="5 6">
    <name type="scientific">Pseudomonas fluorescens</name>
    <dbReference type="NCBI Taxonomy" id="294"/>
    <lineage>
        <taxon>Bacteria</taxon>
        <taxon>Pseudomonadati</taxon>
        <taxon>Pseudomonadota</taxon>
        <taxon>Gammaproteobacteria</taxon>
        <taxon>Pseudomonadales</taxon>
        <taxon>Pseudomonadaceae</taxon>
        <taxon>Pseudomonas</taxon>
    </lineage>
</organism>
<dbReference type="Pfam" id="PF26079">
    <property type="entry name" value="Baseplate_J_C"/>
    <property type="match status" value="1"/>
</dbReference>
<dbReference type="InterPro" id="IPR058531">
    <property type="entry name" value="Baseplate_J_M"/>
</dbReference>
<dbReference type="Pfam" id="PF04865">
    <property type="entry name" value="Baseplate_J"/>
    <property type="match status" value="1"/>
</dbReference>
<dbReference type="InterPro" id="IPR006949">
    <property type="entry name" value="Barrel_Baseplate_J-like"/>
</dbReference>
<proteinExistence type="inferred from homology"/>
<evidence type="ECO:0000259" key="4">
    <source>
        <dbReference type="Pfam" id="PF26079"/>
    </source>
</evidence>
<evidence type="ECO:0000313" key="5">
    <source>
        <dbReference type="EMBL" id="VVP56992.1"/>
    </source>
</evidence>
<evidence type="ECO:0000259" key="2">
    <source>
        <dbReference type="Pfam" id="PF04865"/>
    </source>
</evidence>